<dbReference type="InterPro" id="IPR040389">
    <property type="entry name" value="SMR"/>
</dbReference>
<evidence type="ECO:0000313" key="5">
    <source>
        <dbReference type="Proteomes" id="UP000030748"/>
    </source>
</evidence>
<name>A0A022S1X7_ERYGU</name>
<protein>
    <submittedName>
        <fullName evidence="4">Uncharacterized protein</fullName>
    </submittedName>
</protein>
<dbReference type="Proteomes" id="UP000030748">
    <property type="component" value="Unassembled WGS sequence"/>
</dbReference>
<keyword evidence="1" id="KW-0649">Protein kinase inhibitor</keyword>
<dbReference type="PANTHER" id="PTHR33142">
    <property type="entry name" value="CYCLIN-DEPENDENT PROTEIN KINASE INHIBITOR SMR13"/>
    <property type="match status" value="1"/>
</dbReference>
<dbReference type="AlphaFoldDB" id="A0A022S1X7"/>
<organism evidence="4 5">
    <name type="scientific">Erythranthe guttata</name>
    <name type="common">Yellow monkey flower</name>
    <name type="synonym">Mimulus guttatus</name>
    <dbReference type="NCBI Taxonomy" id="4155"/>
    <lineage>
        <taxon>Eukaryota</taxon>
        <taxon>Viridiplantae</taxon>
        <taxon>Streptophyta</taxon>
        <taxon>Embryophyta</taxon>
        <taxon>Tracheophyta</taxon>
        <taxon>Spermatophyta</taxon>
        <taxon>Magnoliopsida</taxon>
        <taxon>eudicotyledons</taxon>
        <taxon>Gunneridae</taxon>
        <taxon>Pentapetalae</taxon>
        <taxon>asterids</taxon>
        <taxon>lamiids</taxon>
        <taxon>Lamiales</taxon>
        <taxon>Phrymaceae</taxon>
        <taxon>Erythranthe</taxon>
    </lineage>
</organism>
<feature type="compositionally biased region" description="Low complexity" evidence="3">
    <location>
        <begin position="51"/>
        <end position="62"/>
    </location>
</feature>
<dbReference type="eggNOG" id="ENOG502S7SX">
    <property type="taxonomic scope" value="Eukaryota"/>
</dbReference>
<dbReference type="PANTHER" id="PTHR33142:SF8">
    <property type="entry name" value="CYCLIN-DEPENDENT PROTEIN KINASE INHIBITOR SMR9"/>
    <property type="match status" value="1"/>
</dbReference>
<dbReference type="OMA" id="SITSHCY"/>
<feature type="region of interest" description="Disordered" evidence="3">
    <location>
        <begin position="34"/>
        <end position="67"/>
    </location>
</feature>
<dbReference type="EMBL" id="KI630171">
    <property type="protein sequence ID" value="EYU46256.1"/>
    <property type="molecule type" value="Genomic_DNA"/>
</dbReference>
<evidence type="ECO:0000313" key="4">
    <source>
        <dbReference type="EMBL" id="EYU46256.1"/>
    </source>
</evidence>
<dbReference type="GO" id="GO:0005634">
    <property type="term" value="C:nucleus"/>
    <property type="evidence" value="ECO:0000318"/>
    <property type="project" value="GO_Central"/>
</dbReference>
<accession>A0A022S1X7</accession>
<keyword evidence="5" id="KW-1185">Reference proteome</keyword>
<evidence type="ECO:0000256" key="2">
    <source>
        <dbReference type="ARBA" id="ARBA00023306"/>
    </source>
</evidence>
<gene>
    <name evidence="4" type="ORF">MIMGU_mgv1a020368mg</name>
</gene>
<evidence type="ECO:0000256" key="1">
    <source>
        <dbReference type="ARBA" id="ARBA00023013"/>
    </source>
</evidence>
<keyword evidence="2" id="KW-0131">Cell cycle</keyword>
<dbReference type="GO" id="GO:0004860">
    <property type="term" value="F:protein kinase inhibitor activity"/>
    <property type="evidence" value="ECO:0007669"/>
    <property type="project" value="UniProtKB-KW"/>
</dbReference>
<evidence type="ECO:0000256" key="3">
    <source>
        <dbReference type="SAM" id="MobiDB-lite"/>
    </source>
</evidence>
<dbReference type="KEGG" id="egt:105957549"/>
<dbReference type="PhylomeDB" id="A0A022S1X7"/>
<proteinExistence type="predicted"/>
<dbReference type="OrthoDB" id="1840446at2759"/>
<sequence length="132" mass="14352">MGPSCRRKTLFKKQHLIKKPENIPAKSVVLLASPAKSPAKPPPEVAKVDVSGNSNSNSNRNNVCSTPKSKRFRIPEIKTCPPAPKKIRIVTGGSGGSYSLMRRSSSSVTAVPYFAPPDIELFFYFALRGIPI</sequence>
<dbReference type="GO" id="GO:0032875">
    <property type="term" value="P:regulation of DNA endoreduplication"/>
    <property type="evidence" value="ECO:0007669"/>
    <property type="project" value="InterPro"/>
</dbReference>
<reference evidence="4 5" key="1">
    <citation type="journal article" date="2013" name="Proc. Natl. Acad. Sci. U.S.A.">
        <title>Fine-scale variation in meiotic recombination in Mimulus inferred from population shotgun sequencing.</title>
        <authorList>
            <person name="Hellsten U."/>
            <person name="Wright K.M."/>
            <person name="Jenkins J."/>
            <person name="Shu S."/>
            <person name="Yuan Y."/>
            <person name="Wessler S.R."/>
            <person name="Schmutz J."/>
            <person name="Willis J.H."/>
            <person name="Rokhsar D.S."/>
        </authorList>
    </citation>
    <scope>NUCLEOTIDE SEQUENCE [LARGE SCALE GENOMIC DNA]</scope>
    <source>
        <strain evidence="5">cv. DUN x IM62</strain>
    </source>
</reference>